<evidence type="ECO:0000256" key="4">
    <source>
        <dbReference type="SAM" id="Phobius"/>
    </source>
</evidence>
<dbReference type="SMART" id="SM00283">
    <property type="entry name" value="MA"/>
    <property type="match status" value="1"/>
</dbReference>
<reference evidence="7" key="1">
    <citation type="submission" date="2020-09" db="EMBL/GenBank/DDBJ databases">
        <title>Desulfogranum mesoprofundum gen. nov., sp. nov., a novel mesophilic, sulfate-reducing chemolithoautotroph isolated from a deep-sea hydrothermal vent chimney in the Suiyo Seamount.</title>
        <authorList>
            <person name="Hashimoto Y."/>
            <person name="Nakagawa S."/>
        </authorList>
    </citation>
    <scope>NUCLEOTIDE SEQUENCE</scope>
    <source>
        <strain evidence="7">KT2</strain>
    </source>
</reference>
<dbReference type="CDD" id="cd06225">
    <property type="entry name" value="HAMP"/>
    <property type="match status" value="2"/>
</dbReference>
<keyword evidence="4" id="KW-0472">Membrane</keyword>
<evidence type="ECO:0000313" key="7">
    <source>
        <dbReference type="EMBL" id="BCL62410.1"/>
    </source>
</evidence>
<evidence type="ECO:0000313" key="8">
    <source>
        <dbReference type="Proteomes" id="UP000826725"/>
    </source>
</evidence>
<feature type="domain" description="HAMP" evidence="6">
    <location>
        <begin position="385"/>
        <end position="436"/>
    </location>
</feature>
<dbReference type="AlphaFoldDB" id="A0A8D5FK88"/>
<sequence length="719" mass="78813">MEENKRNPEVKRSFFSKLTGNMGIRGKLMMAFMALIALTVVVIVITVISQTVAQRTIEELVQVHGKVARLSLETEKTLRVMQNYEKDFLLNYEEKGIQVAKTEYLDPFIAKGGEIYQTLHSIEELATNPGDAEAAQSVMNSINEYLIDFMGIVNILELRVDKEFGELVKLNESVEKLEKTVSMLGNSALQDGFFRLKTAVQDYLRISDIKTVEKVEQERETFNRLLKLPALSGTPQATLQKQLKEFDKWFTEVTNTDRVIAAKASEYEDAVKRTEPVIKSFLSNAVANEAKATANMKKTADLVLKAVVVVGAISVLLAILIAIRLSRGLTGQVNHIMDLLGEIGMGNFSARTKVVSNDELGEMATTLNAMLDNITTLIQSQEERDAIQESIMKLLEEISALTEGDFTGRAEVTEDMTGAIADSFNAMADQFSDIISKVKKATQSVDMTTEDVSQQTMALANKNIEQVKSVTEAVEAIEDMVASIREVARNAQTSAEVSKRSRSNAQEGAEAVSRTNRAMTEIREQINETARSIKRLGESSMEIGNIVQIIDDIADRTSILALNASIQAAMAGEAGHGFAVVADEVQRLADSSRNSTKQIDLLVKSIQTEIADVSNRMDESISKVVGGTQLADGAYEKLQEIEAVSRQLAELIEAITAATTSQVEISESISQAMQEVGEISRESSLSSQDTAASMNVLSKTASDLRDAVEVFKVEEEEAA</sequence>
<dbReference type="PANTHER" id="PTHR32089:SF114">
    <property type="entry name" value="METHYL-ACCEPTING CHEMOTAXIS PROTEIN MCPB"/>
    <property type="match status" value="1"/>
</dbReference>
<dbReference type="KEGG" id="dbk:DGMP_31030"/>
<name>A0A8D5FK88_9BACT</name>
<dbReference type="RefSeq" id="WP_228854770.1">
    <property type="nucleotide sequence ID" value="NZ_AP024086.1"/>
</dbReference>
<dbReference type="Pfam" id="PF00015">
    <property type="entry name" value="MCPsignal"/>
    <property type="match status" value="1"/>
</dbReference>
<dbReference type="EMBL" id="AP024086">
    <property type="protein sequence ID" value="BCL62410.1"/>
    <property type="molecule type" value="Genomic_DNA"/>
</dbReference>
<evidence type="ECO:0000259" key="5">
    <source>
        <dbReference type="PROSITE" id="PS50111"/>
    </source>
</evidence>
<dbReference type="PANTHER" id="PTHR32089">
    <property type="entry name" value="METHYL-ACCEPTING CHEMOTAXIS PROTEIN MCPB"/>
    <property type="match status" value="1"/>
</dbReference>
<dbReference type="GO" id="GO:0016020">
    <property type="term" value="C:membrane"/>
    <property type="evidence" value="ECO:0007669"/>
    <property type="project" value="InterPro"/>
</dbReference>
<feature type="transmembrane region" description="Helical" evidence="4">
    <location>
        <begin position="28"/>
        <end position="48"/>
    </location>
</feature>
<feature type="domain" description="Methyl-accepting transducer" evidence="5">
    <location>
        <begin position="441"/>
        <end position="677"/>
    </location>
</feature>
<protein>
    <recommendedName>
        <fullName evidence="9">Methyl-accepting chemotaxis protein</fullName>
    </recommendedName>
</protein>
<dbReference type="InterPro" id="IPR004089">
    <property type="entry name" value="MCPsignal_dom"/>
</dbReference>
<evidence type="ECO:0000256" key="2">
    <source>
        <dbReference type="ARBA" id="ARBA00029447"/>
    </source>
</evidence>
<keyword evidence="4" id="KW-1133">Transmembrane helix</keyword>
<evidence type="ECO:0008006" key="9">
    <source>
        <dbReference type="Google" id="ProtNLM"/>
    </source>
</evidence>
<dbReference type="CDD" id="cd11386">
    <property type="entry name" value="MCP_signal"/>
    <property type="match status" value="1"/>
</dbReference>
<dbReference type="PROSITE" id="PS50885">
    <property type="entry name" value="HAMP"/>
    <property type="match status" value="2"/>
</dbReference>
<keyword evidence="1 3" id="KW-0807">Transducer</keyword>
<evidence type="ECO:0000259" key="6">
    <source>
        <dbReference type="PROSITE" id="PS50885"/>
    </source>
</evidence>
<organism evidence="7 8">
    <name type="scientific">Desulfomarina profundi</name>
    <dbReference type="NCBI Taxonomy" id="2772557"/>
    <lineage>
        <taxon>Bacteria</taxon>
        <taxon>Pseudomonadati</taxon>
        <taxon>Thermodesulfobacteriota</taxon>
        <taxon>Desulfobulbia</taxon>
        <taxon>Desulfobulbales</taxon>
        <taxon>Desulfobulbaceae</taxon>
        <taxon>Desulfomarina</taxon>
    </lineage>
</organism>
<dbReference type="SMART" id="SM00304">
    <property type="entry name" value="HAMP"/>
    <property type="match status" value="2"/>
</dbReference>
<keyword evidence="8" id="KW-1185">Reference proteome</keyword>
<dbReference type="Proteomes" id="UP000826725">
    <property type="component" value="Chromosome"/>
</dbReference>
<evidence type="ECO:0000256" key="3">
    <source>
        <dbReference type="PROSITE-ProRule" id="PRU00284"/>
    </source>
</evidence>
<comment type="similarity">
    <text evidence="2">Belongs to the methyl-accepting chemotaxis (MCP) protein family.</text>
</comment>
<proteinExistence type="inferred from homology"/>
<evidence type="ECO:0000256" key="1">
    <source>
        <dbReference type="ARBA" id="ARBA00023224"/>
    </source>
</evidence>
<feature type="domain" description="HAMP" evidence="6">
    <location>
        <begin position="327"/>
        <end position="379"/>
    </location>
</feature>
<dbReference type="GO" id="GO:0007165">
    <property type="term" value="P:signal transduction"/>
    <property type="evidence" value="ECO:0007669"/>
    <property type="project" value="UniProtKB-KW"/>
</dbReference>
<feature type="transmembrane region" description="Helical" evidence="4">
    <location>
        <begin position="302"/>
        <end position="323"/>
    </location>
</feature>
<accession>A0A8D5FK88</accession>
<dbReference type="Pfam" id="PF00672">
    <property type="entry name" value="HAMP"/>
    <property type="match status" value="1"/>
</dbReference>
<keyword evidence="4" id="KW-0812">Transmembrane</keyword>
<gene>
    <name evidence="7" type="ORF">DGMP_31030</name>
</gene>
<dbReference type="InterPro" id="IPR003660">
    <property type="entry name" value="HAMP_dom"/>
</dbReference>
<dbReference type="PROSITE" id="PS50111">
    <property type="entry name" value="CHEMOTAXIS_TRANSDUC_2"/>
    <property type="match status" value="1"/>
</dbReference>